<dbReference type="InterPro" id="IPR050813">
    <property type="entry name" value="Sigma-70_Factor"/>
</dbReference>
<dbReference type="NCBIfam" id="NF005143">
    <property type="entry name" value="PRK06596.1"/>
    <property type="match status" value="1"/>
</dbReference>
<organism evidence="11">
    <name type="scientific">Hydrogenophilus thermoluteolus</name>
    <name type="common">Pseudomonas hydrogenothermophila</name>
    <dbReference type="NCBI Taxonomy" id="297"/>
    <lineage>
        <taxon>Bacteria</taxon>
        <taxon>Pseudomonadati</taxon>
        <taxon>Pseudomonadota</taxon>
        <taxon>Hydrogenophilia</taxon>
        <taxon>Hydrogenophilales</taxon>
        <taxon>Hydrogenophilaceae</taxon>
        <taxon>Hydrogenophilus</taxon>
    </lineage>
</organism>
<evidence type="ECO:0000313" key="13">
    <source>
        <dbReference type="Proteomes" id="UP000262004"/>
    </source>
</evidence>
<dbReference type="RefSeq" id="WP_119335836.1">
    <property type="nucleotide sequence ID" value="NZ_AP018558.1"/>
</dbReference>
<keyword evidence="6 8" id="KW-0238">DNA-binding</keyword>
<dbReference type="Proteomes" id="UP000262004">
    <property type="component" value="Chromosome"/>
</dbReference>
<dbReference type="GO" id="GO:0003677">
    <property type="term" value="F:DNA binding"/>
    <property type="evidence" value="ECO:0007669"/>
    <property type="project" value="UniProtKB-KW"/>
</dbReference>
<keyword evidence="3 8" id="KW-0805">Transcription regulation</keyword>
<dbReference type="PROSITE" id="PS00715">
    <property type="entry name" value="SIGMA70_1"/>
    <property type="match status" value="1"/>
</dbReference>
<proteinExistence type="inferred from homology"/>
<accession>O82849</accession>
<name>O82849_HYDTE</name>
<keyword evidence="4" id="KW-0346">Stress response</keyword>
<keyword evidence="2" id="KW-0963">Cytoplasm</keyword>
<dbReference type="InterPro" id="IPR012759">
    <property type="entry name" value="RNA_pol_sigma_RpoH_proteobac"/>
</dbReference>
<dbReference type="GO" id="GO:0006352">
    <property type="term" value="P:DNA-templated transcription initiation"/>
    <property type="evidence" value="ECO:0007669"/>
    <property type="project" value="UniProtKB-UniRule"/>
</dbReference>
<dbReference type="InterPro" id="IPR007627">
    <property type="entry name" value="RNA_pol_sigma70_r2"/>
</dbReference>
<dbReference type="InterPro" id="IPR007630">
    <property type="entry name" value="RNA_pol_sigma70_r4"/>
</dbReference>
<dbReference type="NCBIfam" id="TIGR02937">
    <property type="entry name" value="sigma70-ECF"/>
    <property type="match status" value="1"/>
</dbReference>
<evidence type="ECO:0000256" key="3">
    <source>
        <dbReference type="ARBA" id="ARBA00023015"/>
    </source>
</evidence>
<feature type="domain" description="RNA polymerase sigma-70" evidence="9">
    <location>
        <begin position="98"/>
        <end position="111"/>
    </location>
</feature>
<evidence type="ECO:0000256" key="1">
    <source>
        <dbReference type="ARBA" id="ARBA00007788"/>
    </source>
</evidence>
<dbReference type="InterPro" id="IPR013325">
    <property type="entry name" value="RNA_pol_sigma_r2"/>
</dbReference>
<dbReference type="PANTHER" id="PTHR30376:SF3">
    <property type="entry name" value="RNA POLYMERASE SIGMA FACTOR RPOH"/>
    <property type="match status" value="1"/>
</dbReference>
<dbReference type="NCBIfam" id="TIGR02392">
    <property type="entry name" value="rpoH_proteo"/>
    <property type="match status" value="1"/>
</dbReference>
<reference evidence="11" key="1">
    <citation type="submission" date="1997-12" db="EMBL/GenBank/DDBJ databases">
        <title>Conserved Function and Regulation of sigma-32 Homologs in Gram negative bacteria.</title>
        <authorList>
            <person name="Nakahigashi K."/>
            <person name="Yanagi H."/>
            <person name="Yura T."/>
        </authorList>
    </citation>
    <scope>NUCLEOTIDE SEQUENCE</scope>
    <source>
        <strain evidence="11">IFO14978</strain>
    </source>
</reference>
<dbReference type="KEGG" id="htl:HPTL_1927"/>
<dbReference type="OrthoDB" id="5289306at2"/>
<reference evidence="12 13" key="2">
    <citation type="submission" date="2018-04" db="EMBL/GenBank/DDBJ databases">
        <title>Complete genome sequence of Hydrogenophilus thermoluteolus TH-1.</title>
        <authorList>
            <person name="Arai H."/>
        </authorList>
    </citation>
    <scope>NUCLEOTIDE SEQUENCE [LARGE SCALE GENOMIC DNA]</scope>
    <source>
        <strain evidence="12 13">TH-1</strain>
    </source>
</reference>
<dbReference type="InterPro" id="IPR009042">
    <property type="entry name" value="RNA_pol_sigma70_r1_2"/>
</dbReference>
<keyword evidence="7 8" id="KW-0804">Transcription</keyword>
<dbReference type="SUPFAM" id="SSF88659">
    <property type="entry name" value="Sigma3 and sigma4 domains of RNA polymerase sigma factors"/>
    <property type="match status" value="1"/>
</dbReference>
<dbReference type="SUPFAM" id="SSF88946">
    <property type="entry name" value="Sigma2 domain of RNA polymerase sigma factors"/>
    <property type="match status" value="1"/>
</dbReference>
<evidence type="ECO:0000256" key="6">
    <source>
        <dbReference type="ARBA" id="ARBA00023125"/>
    </source>
</evidence>
<evidence type="ECO:0000256" key="5">
    <source>
        <dbReference type="ARBA" id="ARBA00023082"/>
    </source>
</evidence>
<dbReference type="AlphaFoldDB" id="O82849"/>
<dbReference type="PANTHER" id="PTHR30376">
    <property type="entry name" value="SIGMA FACTOR RPOH HEAT SHOCK RELATED"/>
    <property type="match status" value="1"/>
</dbReference>
<dbReference type="PROSITE" id="PS00716">
    <property type="entry name" value="SIGMA70_2"/>
    <property type="match status" value="1"/>
</dbReference>
<dbReference type="InterPro" id="IPR013324">
    <property type="entry name" value="RNA_pol_sigma_r3/r4-like"/>
</dbReference>
<evidence type="ECO:0000256" key="4">
    <source>
        <dbReference type="ARBA" id="ARBA00023016"/>
    </source>
</evidence>
<dbReference type="Gene3D" id="1.20.140.160">
    <property type="match status" value="1"/>
</dbReference>
<dbReference type="InterPro" id="IPR000943">
    <property type="entry name" value="RNA_pol_sigma70"/>
</dbReference>
<evidence type="ECO:0000259" key="10">
    <source>
        <dbReference type="PROSITE" id="PS00716"/>
    </source>
</evidence>
<comment type="function">
    <text evidence="8">Sigma factors are initiation factors that promote the attachment of RNA polymerase to specific initiation sites and are then released.</text>
</comment>
<comment type="similarity">
    <text evidence="1 8">Belongs to the sigma-70 factor family.</text>
</comment>
<keyword evidence="5 8" id="KW-0731">Sigma factor</keyword>
<dbReference type="Gene3D" id="1.20.120.1810">
    <property type="match status" value="1"/>
</dbReference>
<dbReference type="GO" id="GO:0016987">
    <property type="term" value="F:sigma factor activity"/>
    <property type="evidence" value="ECO:0007669"/>
    <property type="project" value="UniProtKB-UniRule"/>
</dbReference>
<evidence type="ECO:0000313" key="12">
    <source>
        <dbReference type="EMBL" id="BBD78181.1"/>
    </source>
</evidence>
<feature type="domain" description="RNA polymerase sigma-70" evidence="10">
    <location>
        <begin position="271"/>
        <end position="297"/>
    </location>
</feature>
<keyword evidence="13" id="KW-1185">Reference proteome</keyword>
<dbReference type="FunFam" id="1.10.10.10:FF:000285">
    <property type="entry name" value="RNA polymerase sigma factor RpoH"/>
    <property type="match status" value="1"/>
</dbReference>
<gene>
    <name evidence="11" type="primary">rpoH</name>
    <name evidence="12" type="ORF">HPTL_1927</name>
</gene>
<dbReference type="CDD" id="cd06171">
    <property type="entry name" value="Sigma70_r4"/>
    <property type="match status" value="1"/>
</dbReference>
<dbReference type="Pfam" id="PF04542">
    <property type="entry name" value="Sigma70_r2"/>
    <property type="match status" value="1"/>
</dbReference>
<evidence type="ECO:0000256" key="2">
    <source>
        <dbReference type="ARBA" id="ARBA00022490"/>
    </source>
</evidence>
<dbReference type="EMBL" id="AB009991">
    <property type="protein sequence ID" value="BAA28785.1"/>
    <property type="molecule type" value="Genomic_DNA"/>
</dbReference>
<dbReference type="Pfam" id="PF00140">
    <property type="entry name" value="Sigma70_r1_2"/>
    <property type="match status" value="1"/>
</dbReference>
<dbReference type="InterPro" id="IPR014284">
    <property type="entry name" value="RNA_pol_sigma-70_dom"/>
</dbReference>
<evidence type="ECO:0000313" key="11">
    <source>
        <dbReference type="EMBL" id="BAA28785.1"/>
    </source>
</evidence>
<sequence length="309" mass="34514">MREATTMLPQPLASGVHSTAALPAAWQGSLPSPVSSLSRYIQAVNRFPVLSEAEEHELARRFHETNDLDAARKLVLANLRYVVMIARQYFGYGLPEADLIQEGNVGLLKAVRRFDPYKGVRFITFAAYWIKAEIHDYILRNWRLVKIATTKAQKKLFFNLRKLLGSEPLTRAKADAIAETLAVKPEEVAEMHARFAGGDVALEAPIDSDEEADWRAPLAYLPDPSGTPEEAVAEAEAERLSHEGLQQALTQLDERSRAIVTRRWLTEKPATLHELAAEYGISAERVRQIEAAALKKLRVWLSPQADAVL</sequence>
<protein>
    <recommendedName>
        <fullName evidence="8">RNA polymerase sigma factor</fullName>
    </recommendedName>
</protein>
<evidence type="ECO:0000259" key="9">
    <source>
        <dbReference type="PROSITE" id="PS00715"/>
    </source>
</evidence>
<evidence type="ECO:0000256" key="8">
    <source>
        <dbReference type="RuleBase" id="RU362124"/>
    </source>
</evidence>
<dbReference type="PRINTS" id="PR00046">
    <property type="entry name" value="SIGMA70FCT"/>
</dbReference>
<dbReference type="FunFam" id="1.20.120.1810:FF:000001">
    <property type="entry name" value="RNA polymerase sigma factor RpoH"/>
    <property type="match status" value="1"/>
</dbReference>
<dbReference type="Pfam" id="PF04545">
    <property type="entry name" value="Sigma70_r4"/>
    <property type="match status" value="1"/>
</dbReference>
<dbReference type="EMBL" id="AP018558">
    <property type="protein sequence ID" value="BBD78181.1"/>
    <property type="molecule type" value="Genomic_DNA"/>
</dbReference>
<evidence type="ECO:0000256" key="7">
    <source>
        <dbReference type="ARBA" id="ARBA00023163"/>
    </source>
</evidence>